<evidence type="ECO:0000256" key="1">
    <source>
        <dbReference type="SAM" id="Phobius"/>
    </source>
</evidence>
<reference evidence="3 4" key="1">
    <citation type="submission" date="2020-05" db="EMBL/GenBank/DDBJ databases">
        <title>Genomic Encyclopedia of Type Strains, Phase IV (KMG-V): Genome sequencing to study the core and pangenomes of soil and plant-associated prokaryotes.</title>
        <authorList>
            <person name="Whitman W."/>
        </authorList>
    </citation>
    <scope>NUCLEOTIDE SEQUENCE [LARGE SCALE GENOMIC DNA]</scope>
    <source>
        <strain evidence="3 4">9A</strain>
    </source>
</reference>
<feature type="transmembrane region" description="Helical" evidence="1">
    <location>
        <begin position="61"/>
        <end position="85"/>
    </location>
</feature>
<evidence type="ECO:0000259" key="2">
    <source>
        <dbReference type="Pfam" id="PF04235"/>
    </source>
</evidence>
<feature type="transmembrane region" description="Helical" evidence="1">
    <location>
        <begin position="329"/>
        <end position="350"/>
    </location>
</feature>
<feature type="transmembrane region" description="Helical" evidence="1">
    <location>
        <begin position="190"/>
        <end position="208"/>
    </location>
</feature>
<dbReference type="PANTHER" id="PTHR30590">
    <property type="entry name" value="INNER MEMBRANE PROTEIN"/>
    <property type="match status" value="1"/>
</dbReference>
<keyword evidence="1" id="KW-0472">Membrane</keyword>
<feature type="transmembrane region" description="Helical" evidence="1">
    <location>
        <begin position="300"/>
        <end position="317"/>
    </location>
</feature>
<evidence type="ECO:0000313" key="3">
    <source>
        <dbReference type="EMBL" id="NRT19008.1"/>
    </source>
</evidence>
<name>A0ABX2FQ78_9BACT</name>
<dbReference type="Pfam" id="PF04235">
    <property type="entry name" value="DUF418"/>
    <property type="match status" value="1"/>
</dbReference>
<feature type="transmembrane region" description="Helical" evidence="1">
    <location>
        <begin position="259"/>
        <end position="280"/>
    </location>
</feature>
<gene>
    <name evidence="3" type="ORF">HNP98_001831</name>
</gene>
<evidence type="ECO:0000313" key="4">
    <source>
        <dbReference type="Proteomes" id="UP000779507"/>
    </source>
</evidence>
<feature type="domain" description="DUF418" evidence="2">
    <location>
        <begin position="208"/>
        <end position="369"/>
    </location>
</feature>
<feature type="transmembrane region" description="Helical" evidence="1">
    <location>
        <begin position="26"/>
        <end position="46"/>
    </location>
</feature>
<sequence length="413" mass="46021">MRLLTLSGATKHVGNTLSKRLEEVDVLRGFSLLGIWLVHFLLPYAVQNTAGHVHAHSTGKLAVGLGVEMLMVGKFFSIFSLLFGLGFSLQLRSASAKGHPFVGRYIWRLVLLGAIGGLHRLIFESDILHLYAVVGLLLVLVRRWGNAWLLFTSASLFMGGLCFSFCVAPATALFIRVAGEPTGRFLMDEILVYRLFTVAAMFVLGLYLGRKNVFSDGPANRVFFKRVLFAAAGLFVGLKLGYYLLGLGGGGQAHPYDGAYFALKNISLSALYVAGIVQLYQRPLLRKKMAWLGPIGQMGMSVYVLQSLCMVFFAWAIERYVEVAAPQLAWVLGAAALLFAGQAVAARWWMQRFRYGPLEWAWRSLTYLKRQPLRRVRARVYYLRKDFVPVRTFALRTVPLQARRRAGTGAKQA</sequence>
<proteinExistence type="predicted"/>
<dbReference type="RefSeq" id="WP_173809744.1">
    <property type="nucleotide sequence ID" value="NZ_JABSNP010000007.1"/>
</dbReference>
<feature type="transmembrane region" description="Helical" evidence="1">
    <location>
        <begin position="156"/>
        <end position="178"/>
    </location>
</feature>
<keyword evidence="1" id="KW-0812">Transmembrane</keyword>
<dbReference type="EMBL" id="JABSNP010000007">
    <property type="protein sequence ID" value="NRT19008.1"/>
    <property type="molecule type" value="Genomic_DNA"/>
</dbReference>
<dbReference type="Proteomes" id="UP000779507">
    <property type="component" value="Unassembled WGS sequence"/>
</dbReference>
<organism evidence="3 4">
    <name type="scientific">Hymenobacter caeli</name>
    <dbReference type="NCBI Taxonomy" id="2735894"/>
    <lineage>
        <taxon>Bacteria</taxon>
        <taxon>Pseudomonadati</taxon>
        <taxon>Bacteroidota</taxon>
        <taxon>Cytophagia</taxon>
        <taxon>Cytophagales</taxon>
        <taxon>Hymenobacteraceae</taxon>
        <taxon>Hymenobacter</taxon>
    </lineage>
</organism>
<keyword evidence="4" id="KW-1185">Reference proteome</keyword>
<accession>A0ABX2FQ78</accession>
<protein>
    <recommendedName>
        <fullName evidence="2">DUF418 domain-containing protein</fullName>
    </recommendedName>
</protein>
<feature type="transmembrane region" description="Helical" evidence="1">
    <location>
        <begin position="105"/>
        <end position="122"/>
    </location>
</feature>
<feature type="transmembrane region" description="Helical" evidence="1">
    <location>
        <begin position="228"/>
        <end position="247"/>
    </location>
</feature>
<dbReference type="InterPro" id="IPR052529">
    <property type="entry name" value="Bact_Transport_Assoc"/>
</dbReference>
<keyword evidence="1" id="KW-1133">Transmembrane helix</keyword>
<comment type="caution">
    <text evidence="3">The sequence shown here is derived from an EMBL/GenBank/DDBJ whole genome shotgun (WGS) entry which is preliminary data.</text>
</comment>
<feature type="transmembrane region" description="Helical" evidence="1">
    <location>
        <begin position="128"/>
        <end position="144"/>
    </location>
</feature>
<dbReference type="PANTHER" id="PTHR30590:SF2">
    <property type="entry name" value="INNER MEMBRANE PROTEIN"/>
    <property type="match status" value="1"/>
</dbReference>
<dbReference type="InterPro" id="IPR007349">
    <property type="entry name" value="DUF418"/>
</dbReference>